<reference evidence="2" key="1">
    <citation type="submission" date="2020-02" db="EMBL/GenBank/DDBJ databases">
        <authorList>
            <person name="Meier V. D."/>
        </authorList>
    </citation>
    <scope>NUCLEOTIDE SEQUENCE</scope>
    <source>
        <strain evidence="2">AVDCRST_MAG76</strain>
    </source>
</reference>
<dbReference type="InterPro" id="IPR011008">
    <property type="entry name" value="Dimeric_a/b-barrel"/>
</dbReference>
<gene>
    <name evidence="2" type="ORF">AVDCRST_MAG76-1777</name>
</gene>
<dbReference type="Gene3D" id="3.30.70.100">
    <property type="match status" value="1"/>
</dbReference>
<dbReference type="PANTHER" id="PTHR34474:SF2">
    <property type="entry name" value="SIGNAL TRANSDUCTION PROTEIN TRAP"/>
    <property type="match status" value="1"/>
</dbReference>
<name>A0A6J4I4S1_9ACTN</name>
<accession>A0A6J4I4S1</accession>
<dbReference type="SUPFAM" id="SSF54909">
    <property type="entry name" value="Dimeric alpha+beta barrel"/>
    <property type="match status" value="1"/>
</dbReference>
<dbReference type="InterPro" id="IPR007138">
    <property type="entry name" value="ABM_dom"/>
</dbReference>
<dbReference type="PROSITE" id="PS51725">
    <property type="entry name" value="ABM"/>
    <property type="match status" value="1"/>
</dbReference>
<dbReference type="InterPro" id="IPR050404">
    <property type="entry name" value="Heme-degrading_MO"/>
</dbReference>
<dbReference type="Pfam" id="PF03992">
    <property type="entry name" value="ABM"/>
    <property type="match status" value="1"/>
</dbReference>
<evidence type="ECO:0000313" key="2">
    <source>
        <dbReference type="EMBL" id="CAA9241070.1"/>
    </source>
</evidence>
<dbReference type="AlphaFoldDB" id="A0A6J4I4S1"/>
<evidence type="ECO:0000259" key="1">
    <source>
        <dbReference type="PROSITE" id="PS51725"/>
    </source>
</evidence>
<sequence length="101" mass="11054">MSHVVINAINVPADQHDAMAERFAKRAGLVEQAEGFERFSLLRPADGRDVWLVMTQWRDEAAFQAWLSSSAFGQQHGGPPAQSSPASGNEIWTFSVAQQVG</sequence>
<proteinExistence type="predicted"/>
<dbReference type="PANTHER" id="PTHR34474">
    <property type="entry name" value="SIGNAL TRANSDUCTION PROTEIN TRAP"/>
    <property type="match status" value="1"/>
</dbReference>
<dbReference type="EMBL" id="CADCSZ010000107">
    <property type="protein sequence ID" value="CAA9241070.1"/>
    <property type="molecule type" value="Genomic_DNA"/>
</dbReference>
<feature type="domain" description="ABM" evidence="1">
    <location>
        <begin position="3"/>
        <end position="91"/>
    </location>
</feature>
<organism evidence="2">
    <name type="scientific">uncultured Acidimicrobiales bacterium</name>
    <dbReference type="NCBI Taxonomy" id="310071"/>
    <lineage>
        <taxon>Bacteria</taxon>
        <taxon>Bacillati</taxon>
        <taxon>Actinomycetota</taxon>
        <taxon>Acidimicrobiia</taxon>
        <taxon>Acidimicrobiales</taxon>
        <taxon>environmental samples</taxon>
    </lineage>
</organism>
<protein>
    <recommendedName>
        <fullName evidence="1">ABM domain-containing protein</fullName>
    </recommendedName>
</protein>